<evidence type="ECO:0000313" key="2">
    <source>
        <dbReference type="WBParaSite" id="Minc3s01600g25021"/>
    </source>
</evidence>
<name>A0A914MJL9_MELIC</name>
<sequence>MIKHTFHLIDVNRIEDSGVLVKDSCITPWAPMIVVATDTFWEVDQNLNGADVVDEGLP</sequence>
<evidence type="ECO:0000313" key="1">
    <source>
        <dbReference type="Proteomes" id="UP000887563"/>
    </source>
</evidence>
<organism evidence="1 2">
    <name type="scientific">Meloidogyne incognita</name>
    <name type="common">Southern root-knot nematode worm</name>
    <name type="synonym">Oxyuris incognita</name>
    <dbReference type="NCBI Taxonomy" id="6306"/>
    <lineage>
        <taxon>Eukaryota</taxon>
        <taxon>Metazoa</taxon>
        <taxon>Ecdysozoa</taxon>
        <taxon>Nematoda</taxon>
        <taxon>Chromadorea</taxon>
        <taxon>Rhabditida</taxon>
        <taxon>Tylenchina</taxon>
        <taxon>Tylenchomorpha</taxon>
        <taxon>Tylenchoidea</taxon>
        <taxon>Meloidogynidae</taxon>
        <taxon>Meloidogyninae</taxon>
        <taxon>Meloidogyne</taxon>
        <taxon>Meloidogyne incognita group</taxon>
    </lineage>
</organism>
<keyword evidence="1" id="KW-1185">Reference proteome</keyword>
<proteinExistence type="predicted"/>
<reference evidence="2" key="1">
    <citation type="submission" date="2022-11" db="UniProtKB">
        <authorList>
            <consortium name="WormBaseParasite"/>
        </authorList>
    </citation>
    <scope>IDENTIFICATION</scope>
</reference>
<protein>
    <submittedName>
        <fullName evidence="2">Uncharacterized protein</fullName>
    </submittedName>
</protein>
<accession>A0A914MJL9</accession>
<dbReference type="AlphaFoldDB" id="A0A914MJL9"/>
<dbReference type="Proteomes" id="UP000887563">
    <property type="component" value="Unplaced"/>
</dbReference>
<dbReference type="WBParaSite" id="Minc3s01600g25021">
    <property type="protein sequence ID" value="Minc3s01600g25021"/>
    <property type="gene ID" value="Minc3s01600g25021"/>
</dbReference>